<dbReference type="InterPro" id="IPR000791">
    <property type="entry name" value="Gpr1/Fun34/SatP-like"/>
</dbReference>
<dbReference type="PANTHER" id="PTHR30178:SF3">
    <property type="entry name" value="SUCCINATE-ACETATE_PROTON SYMPORTER SATP"/>
    <property type="match status" value="1"/>
</dbReference>
<dbReference type="Proteomes" id="UP001314796">
    <property type="component" value="Unassembled WGS sequence"/>
</dbReference>
<proteinExistence type="inferred from homology"/>
<evidence type="ECO:0000256" key="3">
    <source>
        <dbReference type="ARBA" id="ARBA00022692"/>
    </source>
</evidence>
<comment type="similarity">
    <text evidence="2">Belongs to the acetate uptake transporter (AceTr) (TC 2.A.96) family.</text>
</comment>
<evidence type="ECO:0000256" key="1">
    <source>
        <dbReference type="ARBA" id="ARBA00004141"/>
    </source>
</evidence>
<dbReference type="EMBL" id="JAFBEE010000028">
    <property type="protein sequence ID" value="MBM7616250.1"/>
    <property type="molecule type" value="Genomic_DNA"/>
</dbReference>
<accession>A0ABS2NTF6</accession>
<dbReference type="PANTHER" id="PTHR30178">
    <property type="entry name" value="INNER MEMBRANE PROTEIN YAAH"/>
    <property type="match status" value="1"/>
</dbReference>
<evidence type="ECO:0000256" key="2">
    <source>
        <dbReference type="ARBA" id="ARBA00005587"/>
    </source>
</evidence>
<feature type="transmembrane region" description="Helical" evidence="6">
    <location>
        <begin position="134"/>
        <end position="151"/>
    </location>
</feature>
<protein>
    <submittedName>
        <fullName evidence="7">Succinate-acetate transporter protein</fullName>
    </submittedName>
</protein>
<keyword evidence="5 6" id="KW-0472">Membrane</keyword>
<feature type="transmembrane region" description="Helical" evidence="6">
    <location>
        <begin position="171"/>
        <end position="194"/>
    </location>
</feature>
<dbReference type="RefSeq" id="WP_204404273.1">
    <property type="nucleotide sequence ID" value="NZ_JAFBEE010000028.1"/>
</dbReference>
<feature type="transmembrane region" description="Helical" evidence="6">
    <location>
        <begin position="69"/>
        <end position="90"/>
    </location>
</feature>
<evidence type="ECO:0000313" key="7">
    <source>
        <dbReference type="EMBL" id="MBM7616250.1"/>
    </source>
</evidence>
<organism evidence="7 8">
    <name type="scientific">Alkaliphilus hydrothermalis</name>
    <dbReference type="NCBI Taxonomy" id="1482730"/>
    <lineage>
        <taxon>Bacteria</taxon>
        <taxon>Bacillati</taxon>
        <taxon>Bacillota</taxon>
        <taxon>Clostridia</taxon>
        <taxon>Peptostreptococcales</taxon>
        <taxon>Natronincolaceae</taxon>
        <taxon>Alkaliphilus</taxon>
    </lineage>
</organism>
<evidence type="ECO:0000256" key="6">
    <source>
        <dbReference type="SAM" id="Phobius"/>
    </source>
</evidence>
<reference evidence="7 8" key="1">
    <citation type="submission" date="2021-01" db="EMBL/GenBank/DDBJ databases">
        <title>Genomic Encyclopedia of Type Strains, Phase IV (KMG-IV): sequencing the most valuable type-strain genomes for metagenomic binning, comparative biology and taxonomic classification.</title>
        <authorList>
            <person name="Goeker M."/>
        </authorList>
    </citation>
    <scope>NUCLEOTIDE SEQUENCE [LARGE SCALE GENOMIC DNA]</scope>
    <source>
        <strain evidence="7 8">DSM 25890</strain>
    </source>
</reference>
<keyword evidence="8" id="KW-1185">Reference proteome</keyword>
<evidence type="ECO:0000256" key="5">
    <source>
        <dbReference type="ARBA" id="ARBA00023136"/>
    </source>
</evidence>
<sequence length="214" mass="22891">MSTNEIKSVKITNADPSALGLFGLAMVTLVASSQKLGFTEGLSFLIPWALFLGGFAQLFACVEDSKRHNLFGTTAFGAYGLFWVAVAASWLMKLGFFGEAIAANIDGKQLGVAFIGYLIFSIYMTIAATETNKVLFAILCLIDVLFIGLAMDSFGVLSGFFHPLAAYTELVISVLGFYGSAAAMLNAHFGRVFLPVGKPMGIFKKPEVKLSKVA</sequence>
<feature type="transmembrane region" description="Helical" evidence="6">
    <location>
        <begin position="110"/>
        <end position="127"/>
    </location>
</feature>
<dbReference type="NCBIfam" id="NF038013">
    <property type="entry name" value="AceTr_1"/>
    <property type="match status" value="1"/>
</dbReference>
<feature type="transmembrane region" description="Helical" evidence="6">
    <location>
        <begin position="43"/>
        <end position="62"/>
    </location>
</feature>
<dbReference type="Pfam" id="PF01184">
    <property type="entry name" value="Gpr1_Fun34_YaaH"/>
    <property type="match status" value="1"/>
</dbReference>
<keyword evidence="4 6" id="KW-1133">Transmembrane helix</keyword>
<comment type="subcellular location">
    <subcellularLocation>
        <location evidence="1">Membrane</location>
        <topology evidence="1">Multi-pass membrane protein</topology>
    </subcellularLocation>
</comment>
<comment type="caution">
    <text evidence="7">The sequence shown here is derived from an EMBL/GenBank/DDBJ whole genome shotgun (WGS) entry which is preliminary data.</text>
</comment>
<evidence type="ECO:0000313" key="8">
    <source>
        <dbReference type="Proteomes" id="UP001314796"/>
    </source>
</evidence>
<name>A0ABS2NTF6_9FIRM</name>
<keyword evidence="3 6" id="KW-0812">Transmembrane</keyword>
<gene>
    <name evidence="7" type="ORF">JOC73_002832</name>
</gene>
<evidence type="ECO:0000256" key="4">
    <source>
        <dbReference type="ARBA" id="ARBA00022989"/>
    </source>
</evidence>
<dbReference type="InterPro" id="IPR047623">
    <property type="entry name" value="SatP"/>
</dbReference>